<feature type="transmembrane region" description="Helical" evidence="7">
    <location>
        <begin position="223"/>
        <end position="241"/>
    </location>
</feature>
<evidence type="ECO:0000313" key="8">
    <source>
        <dbReference type="EMBL" id="KAK4434463.1"/>
    </source>
</evidence>
<feature type="transmembrane region" description="Helical" evidence="7">
    <location>
        <begin position="36"/>
        <end position="62"/>
    </location>
</feature>
<accession>A0AAE2CU14</accession>
<keyword evidence="5 7" id="KW-0472">Membrane</keyword>
<evidence type="ECO:0000256" key="4">
    <source>
        <dbReference type="ARBA" id="ARBA00022989"/>
    </source>
</evidence>
<dbReference type="GO" id="GO:0022857">
    <property type="term" value="F:transmembrane transporter activity"/>
    <property type="evidence" value="ECO:0007669"/>
    <property type="project" value="InterPro"/>
</dbReference>
<dbReference type="Gene3D" id="1.20.1250.20">
    <property type="entry name" value="MFS general substrate transporter like domains"/>
    <property type="match status" value="1"/>
</dbReference>
<dbReference type="InterPro" id="IPR000109">
    <property type="entry name" value="POT_fam"/>
</dbReference>
<evidence type="ECO:0000256" key="7">
    <source>
        <dbReference type="SAM" id="Phobius"/>
    </source>
</evidence>
<evidence type="ECO:0000256" key="3">
    <source>
        <dbReference type="ARBA" id="ARBA00022692"/>
    </source>
</evidence>
<reference evidence="8" key="1">
    <citation type="submission" date="2020-06" db="EMBL/GenBank/DDBJ databases">
        <authorList>
            <person name="Li T."/>
            <person name="Hu X."/>
            <person name="Zhang T."/>
            <person name="Song X."/>
            <person name="Zhang H."/>
            <person name="Dai N."/>
            <person name="Sheng W."/>
            <person name="Hou X."/>
            <person name="Wei L."/>
        </authorList>
    </citation>
    <scope>NUCLEOTIDE SEQUENCE</scope>
    <source>
        <strain evidence="8">3651</strain>
        <tissue evidence="8">Leaf</tissue>
    </source>
</reference>
<dbReference type="AlphaFoldDB" id="A0AAE2CU14"/>
<evidence type="ECO:0000256" key="2">
    <source>
        <dbReference type="ARBA" id="ARBA00005982"/>
    </source>
</evidence>
<feature type="transmembrane region" description="Helical" evidence="7">
    <location>
        <begin position="335"/>
        <end position="356"/>
    </location>
</feature>
<dbReference type="GO" id="GO:0016020">
    <property type="term" value="C:membrane"/>
    <property type="evidence" value="ECO:0007669"/>
    <property type="project" value="UniProtKB-SubCell"/>
</dbReference>
<dbReference type="Pfam" id="PF00854">
    <property type="entry name" value="PTR2"/>
    <property type="match status" value="1"/>
</dbReference>
<proteinExistence type="inferred from homology"/>
<evidence type="ECO:0000256" key="1">
    <source>
        <dbReference type="ARBA" id="ARBA00004141"/>
    </source>
</evidence>
<dbReference type="SUPFAM" id="SSF103473">
    <property type="entry name" value="MFS general substrate transporter"/>
    <property type="match status" value="1"/>
</dbReference>
<feature type="transmembrane region" description="Helical" evidence="7">
    <location>
        <begin position="106"/>
        <end position="125"/>
    </location>
</feature>
<comment type="similarity">
    <text evidence="6">Belongs to the major facilitator superfamily. Phosphate:H(+) symporter (TC 2.A.1.9) family.</text>
</comment>
<comment type="subcellular location">
    <subcellularLocation>
        <location evidence="1">Membrane</location>
        <topology evidence="1">Multi-pass membrane protein</topology>
    </subcellularLocation>
</comment>
<evidence type="ECO:0000313" key="9">
    <source>
        <dbReference type="Proteomes" id="UP001293254"/>
    </source>
</evidence>
<feature type="transmembrane region" description="Helical" evidence="7">
    <location>
        <begin position="74"/>
        <end position="94"/>
    </location>
</feature>
<feature type="transmembrane region" description="Helical" evidence="7">
    <location>
        <begin position="497"/>
        <end position="520"/>
    </location>
</feature>
<dbReference type="PANTHER" id="PTHR11654">
    <property type="entry name" value="OLIGOPEPTIDE TRANSPORTER-RELATED"/>
    <property type="match status" value="1"/>
</dbReference>
<feature type="transmembrane region" description="Helical" evidence="7">
    <location>
        <begin position="540"/>
        <end position="563"/>
    </location>
</feature>
<comment type="caution">
    <text evidence="8">The sequence shown here is derived from an EMBL/GenBank/DDBJ whole genome shotgun (WGS) entry which is preliminary data.</text>
</comment>
<evidence type="ECO:0000256" key="5">
    <source>
        <dbReference type="ARBA" id="ARBA00023136"/>
    </source>
</evidence>
<evidence type="ECO:0000256" key="6">
    <source>
        <dbReference type="ARBA" id="ARBA00044504"/>
    </source>
</evidence>
<keyword evidence="9" id="KW-1185">Reference proteome</keyword>
<comment type="similarity">
    <text evidence="2">Belongs to the major facilitator superfamily. Proton-dependent oligopeptide transporter (POT/PTR) (TC 2.A.17) family.</text>
</comment>
<protein>
    <submittedName>
        <fullName evidence="8">Protein NRT1/ PTR FAMILY 4.5</fullName>
    </submittedName>
</protein>
<dbReference type="Proteomes" id="UP001293254">
    <property type="component" value="Unassembled WGS sequence"/>
</dbReference>
<feature type="transmembrane region" description="Helical" evidence="7">
    <location>
        <begin position="155"/>
        <end position="176"/>
    </location>
</feature>
<reference evidence="8" key="2">
    <citation type="journal article" date="2024" name="Plant">
        <title>Genomic evolution and insights into agronomic trait innovations of Sesamum species.</title>
        <authorList>
            <person name="Miao H."/>
            <person name="Wang L."/>
            <person name="Qu L."/>
            <person name="Liu H."/>
            <person name="Sun Y."/>
            <person name="Le M."/>
            <person name="Wang Q."/>
            <person name="Wei S."/>
            <person name="Zheng Y."/>
            <person name="Lin W."/>
            <person name="Duan Y."/>
            <person name="Cao H."/>
            <person name="Xiong S."/>
            <person name="Wang X."/>
            <person name="Wei L."/>
            <person name="Li C."/>
            <person name="Ma Q."/>
            <person name="Ju M."/>
            <person name="Zhao R."/>
            <person name="Li G."/>
            <person name="Mu C."/>
            <person name="Tian Q."/>
            <person name="Mei H."/>
            <person name="Zhang T."/>
            <person name="Gao T."/>
            <person name="Zhang H."/>
        </authorList>
    </citation>
    <scope>NUCLEOTIDE SEQUENCE</scope>
    <source>
        <strain evidence="8">3651</strain>
    </source>
</reference>
<feature type="transmembrane region" description="Helical" evidence="7">
    <location>
        <begin position="376"/>
        <end position="396"/>
    </location>
</feature>
<feature type="transmembrane region" description="Helical" evidence="7">
    <location>
        <begin position="457"/>
        <end position="485"/>
    </location>
</feature>
<sequence length="590" mass="65457">MKSHMQLSGPSDDSSGLFRNLSIQPKQQAKKGGRRATTFVFVMAAVETLSFASNAVSLFSYFHGYMNFSLTKSATALTNYMGTAFLLSLFGGFISDTYLSRFKTCVVFGGLQVMGYALLAVQAHLKQLRPFPCKDAAPSKMNQCQSATSSQEAMLFMSLYLVALGSGGAKAALPALGADQFDERDPEEAASLSSYFNWYMFFVNIGAILGVTFIVWINTTQGWDWAFGMCSIAIAIALLFLSMGHSVYRNNAPTGSPVTRILQVLVAAIRNRNVPLPDKAEEYKINLQPKFKARENLCRFLDHAAITRRSEDTTSSTSCGSWKMCTVTQVEETKIIIRMLPIILSTVFMNTCMAQLQTFSIQQSTTTNRKIGNFEMPASSIPVIPMLFMFILIPMYDQIFVPLARKFTRIPTGITQLQRIGVGLVLSAISMAVSGIIEKHRKNVAIKHDMVDSPGPLPISVFWIGIQYAIFGVADIFTLVGLLDFFYSESSSGMKSLCISICWCSLAFGYYTSTVAVNVVNKVSGGWLASNNLNRDKLEYFYWLLASLSMVNFGFYLLCASWFKYKKIQVKQVVQVDSGCTDYVEERIVK</sequence>
<keyword evidence="4 7" id="KW-1133">Transmembrane helix</keyword>
<gene>
    <name evidence="8" type="ORF">Salat_0609100</name>
</gene>
<dbReference type="EMBL" id="JACGWO010000002">
    <property type="protein sequence ID" value="KAK4434463.1"/>
    <property type="molecule type" value="Genomic_DNA"/>
</dbReference>
<dbReference type="InterPro" id="IPR036259">
    <property type="entry name" value="MFS_trans_sf"/>
</dbReference>
<keyword evidence="3 7" id="KW-0812">Transmembrane</keyword>
<organism evidence="8 9">
    <name type="scientific">Sesamum alatum</name>
    <dbReference type="NCBI Taxonomy" id="300844"/>
    <lineage>
        <taxon>Eukaryota</taxon>
        <taxon>Viridiplantae</taxon>
        <taxon>Streptophyta</taxon>
        <taxon>Embryophyta</taxon>
        <taxon>Tracheophyta</taxon>
        <taxon>Spermatophyta</taxon>
        <taxon>Magnoliopsida</taxon>
        <taxon>eudicotyledons</taxon>
        <taxon>Gunneridae</taxon>
        <taxon>Pentapetalae</taxon>
        <taxon>asterids</taxon>
        <taxon>lamiids</taxon>
        <taxon>Lamiales</taxon>
        <taxon>Pedaliaceae</taxon>
        <taxon>Sesamum</taxon>
    </lineage>
</organism>
<feature type="transmembrane region" description="Helical" evidence="7">
    <location>
        <begin position="417"/>
        <end position="437"/>
    </location>
</feature>
<name>A0AAE2CU14_9LAMI</name>
<feature type="transmembrane region" description="Helical" evidence="7">
    <location>
        <begin position="196"/>
        <end position="217"/>
    </location>
</feature>